<keyword evidence="1" id="KW-0802">TPR repeat</keyword>
<dbReference type="InterPro" id="IPR027417">
    <property type="entry name" value="P-loop_NTPase"/>
</dbReference>
<dbReference type="Proteomes" id="UP000000379">
    <property type="component" value="Chromosome"/>
</dbReference>
<reference evidence="5" key="1">
    <citation type="submission" date="2010-05" db="EMBL/GenBank/DDBJ databases">
        <title>The complete genome of Truepera radiovictris DSM 17093.</title>
        <authorList>
            <consortium name="US DOE Joint Genome Institute (JGI-PGF)"/>
            <person name="Lucas S."/>
            <person name="Copeland A."/>
            <person name="Lapidus A."/>
            <person name="Glavina del Rio T."/>
            <person name="Dalin E."/>
            <person name="Tice H."/>
            <person name="Bruce D."/>
            <person name="Goodwin L."/>
            <person name="Pitluck S."/>
            <person name="Kyrpides N."/>
            <person name="Mavromatis K."/>
            <person name="Ovchinnikova G."/>
            <person name="Munk A.C."/>
            <person name="Detter J.C."/>
            <person name="Han C."/>
            <person name="Tapia R."/>
            <person name="Land M."/>
            <person name="Hauser L."/>
            <person name="Markowitz V."/>
            <person name="Cheng J.-F."/>
            <person name="Hugenholtz P."/>
            <person name="Woyke T."/>
            <person name="Wu D."/>
            <person name="Tindall B."/>
            <person name="Pomrenke H.G."/>
            <person name="Brambilla E."/>
            <person name="Klenk H.-P."/>
            <person name="Eisen J.A."/>
        </authorList>
    </citation>
    <scope>NUCLEOTIDE SEQUENCE [LARGE SCALE GENOMIC DNA]</scope>
    <source>
        <strain evidence="5">DSM 17093 / CIP 108686 / LMG 22925 / RQ-24</strain>
    </source>
</reference>
<protein>
    <submittedName>
        <fullName evidence="4">Tetratricopeptide TPR_2 repeat protein</fullName>
    </submittedName>
</protein>
<gene>
    <name evidence="4" type="ordered locus">Trad_1256</name>
</gene>
<dbReference type="PROSITE" id="PS50005">
    <property type="entry name" value="TPR"/>
    <property type="match status" value="1"/>
</dbReference>
<dbReference type="InterPro" id="IPR005158">
    <property type="entry name" value="BTAD"/>
</dbReference>
<dbReference type="AlphaFoldDB" id="D7CWI0"/>
<dbReference type="SMART" id="SM00028">
    <property type="entry name" value="TPR"/>
    <property type="match status" value="4"/>
</dbReference>
<feature type="domain" description="Bacterial transcriptional activator" evidence="3">
    <location>
        <begin position="879"/>
        <end position="1011"/>
    </location>
</feature>
<dbReference type="RefSeq" id="WP_013177749.1">
    <property type="nucleotide sequence ID" value="NC_014221.1"/>
</dbReference>
<dbReference type="eggNOG" id="COG3629">
    <property type="taxonomic scope" value="Bacteria"/>
</dbReference>
<organism evidence="4 5">
    <name type="scientific">Truepera radiovictrix (strain DSM 17093 / CIP 108686 / LMG 22925 / RQ-24)</name>
    <dbReference type="NCBI Taxonomy" id="649638"/>
    <lineage>
        <taxon>Bacteria</taxon>
        <taxon>Thermotogati</taxon>
        <taxon>Deinococcota</taxon>
        <taxon>Deinococci</taxon>
        <taxon>Trueperales</taxon>
        <taxon>Trueperaceae</taxon>
        <taxon>Truepera</taxon>
    </lineage>
</organism>
<dbReference type="OrthoDB" id="1137593at2"/>
<proteinExistence type="predicted"/>
<dbReference type="InterPro" id="IPR019734">
    <property type="entry name" value="TPR_rpt"/>
</dbReference>
<evidence type="ECO:0000313" key="4">
    <source>
        <dbReference type="EMBL" id="ADI14379.1"/>
    </source>
</evidence>
<dbReference type="SUPFAM" id="SSF52540">
    <property type="entry name" value="P-loop containing nucleoside triphosphate hydrolases"/>
    <property type="match status" value="1"/>
</dbReference>
<dbReference type="EMBL" id="CP002049">
    <property type="protein sequence ID" value="ADI14379.1"/>
    <property type="molecule type" value="Genomic_DNA"/>
</dbReference>
<evidence type="ECO:0000313" key="5">
    <source>
        <dbReference type="Proteomes" id="UP000000379"/>
    </source>
</evidence>
<reference evidence="4 5" key="2">
    <citation type="journal article" date="2011" name="Stand. Genomic Sci.">
        <title>Complete genome sequence of Truepera radiovictrix type strain (RQ-24).</title>
        <authorList>
            <person name="Ivanova N."/>
            <person name="Rohde C."/>
            <person name="Munk C."/>
            <person name="Nolan M."/>
            <person name="Lucas S."/>
            <person name="Del Rio T.G."/>
            <person name="Tice H."/>
            <person name="Deshpande S."/>
            <person name="Cheng J.F."/>
            <person name="Tapia R."/>
            <person name="Han C."/>
            <person name="Goodwin L."/>
            <person name="Pitluck S."/>
            <person name="Liolios K."/>
            <person name="Mavromatis K."/>
            <person name="Mikhailova N."/>
            <person name="Pati A."/>
            <person name="Chen A."/>
            <person name="Palaniappan K."/>
            <person name="Land M."/>
            <person name="Hauser L."/>
            <person name="Chang Y.J."/>
            <person name="Jeffries C.D."/>
            <person name="Brambilla E."/>
            <person name="Rohde M."/>
            <person name="Goker M."/>
            <person name="Tindall B.J."/>
            <person name="Woyke T."/>
            <person name="Bristow J."/>
            <person name="Eisen J.A."/>
            <person name="Markowitz V."/>
            <person name="Hugenholtz P."/>
            <person name="Kyrpides N.C."/>
            <person name="Klenk H.P."/>
            <person name="Lapidus A."/>
        </authorList>
    </citation>
    <scope>NUCLEOTIDE SEQUENCE [LARGE SCALE GENOMIC DNA]</scope>
    <source>
        <strain evidence="5">DSM 17093 / CIP 108686 / LMG 22925 / RQ-24</strain>
    </source>
</reference>
<evidence type="ECO:0000259" key="3">
    <source>
        <dbReference type="SMART" id="SM01043"/>
    </source>
</evidence>
<dbReference type="HOGENOM" id="CLU_295248_0_0_0"/>
<dbReference type="SMART" id="SM01043">
    <property type="entry name" value="BTAD"/>
    <property type="match status" value="1"/>
</dbReference>
<dbReference type="InterPro" id="IPR011990">
    <property type="entry name" value="TPR-like_helical_dom_sf"/>
</dbReference>
<feature type="repeat" description="TPR" evidence="1">
    <location>
        <begin position="599"/>
        <end position="632"/>
    </location>
</feature>
<sequence length="1025" mass="113015">MKWFLPQKVIRPYAPAALIERPRLHECVLANLDRKLTLMVAPAGYGKSVLALEVAKRAPYLDCWYELDEHDAHLETFYAYLCEAVRQRIPNFLDELPETPKPCTPWELAGLFTATLYRFGEPLLITLSNFHRVGDAEAVTRFVDTLITYLPPTCHLMILSRSPTQLNLARLVANQEVTLLTQAQLALSAEESAAMAQLLGCDDAERAEALHAQLGGWAAGLSLLLAGAGSSRVEGAGDAEGLIHAYLETEVLGELSDEERRFAFLAALLAPFSELELAHYCTPEERLLLPALVRRHALLFATGKARGAEALYDMQPLVKSFLKETLEHTQPELWRELNLKVGVGRFDAGHVEALQNLVAAGAVGAIVERLEGLRRAFRESGDYSRFALWLKRLPEAALQDHPELLILMGEALVQSDAAAARALYSRALELGVRDKRLHAAALSGLLRAEHNLRHYRELLARAPEVLTELRELRELRELAFSYNSVARAHMSLGQFSAAARAFEMVQRVGDELRDPYFKALATRGLAAHAEYTGDTQRALLLNQQALGFWEACGNSYQITGALNSLAACYYDLGELEAGLSAGLRALSLWNDLALDESPVLLHCTLGDLLLALGRPEEAARHFEAALHGSPTDAFAHAYALVGRGRLFSLEGGEARAKTYAERALELALAHGFRFCEGLARTLLAQLAALQGARAEAAEQLGAAERLFAEIGARRELTRVLWLLSSVTEQRDAAARAQALEDELGCPARPLRCGPAEPEAAAAPAPKSAFGPSVSGAATPRAVLELFTCGHTDIVLNGEPVAINDWNGRKPRDVVLFLASVGGGASRDEFIEALWDDEGRDPEQQFSVALSRARRTLGWREAIVRDGNLYRFSAELHVREDAATLERLRPGAPIAALMEALDAYRGDYLPGYYANWVERRRQSLQEHVLLLLADLLPRLSEEGQRHLIPAYAKLAFKLDPCHEPSTFELIRYHLENRNLEQARRHFSLYEEAITELGLEPSPVIVSLLSQGIPAASPRLGERFLDL</sequence>
<keyword evidence="5" id="KW-1185">Reference proteome</keyword>
<accession>D7CWI0</accession>
<dbReference type="InterPro" id="IPR051677">
    <property type="entry name" value="AfsR-DnrI-RedD_regulator"/>
</dbReference>
<dbReference type="SUPFAM" id="SSF48452">
    <property type="entry name" value="TPR-like"/>
    <property type="match status" value="2"/>
</dbReference>
<dbReference type="Gene3D" id="1.25.40.10">
    <property type="entry name" value="Tetratricopeptide repeat domain"/>
    <property type="match status" value="3"/>
</dbReference>
<name>D7CWI0_TRURR</name>
<evidence type="ECO:0000256" key="2">
    <source>
        <dbReference type="SAM" id="Coils"/>
    </source>
</evidence>
<dbReference type="PANTHER" id="PTHR35807">
    <property type="entry name" value="TRANSCRIPTIONAL REGULATOR REDD-RELATED"/>
    <property type="match status" value="1"/>
</dbReference>
<evidence type="ECO:0000256" key="1">
    <source>
        <dbReference type="PROSITE-ProRule" id="PRU00339"/>
    </source>
</evidence>
<dbReference type="InterPro" id="IPR036388">
    <property type="entry name" value="WH-like_DNA-bd_sf"/>
</dbReference>
<dbReference type="Gene3D" id="1.10.10.10">
    <property type="entry name" value="Winged helix-like DNA-binding domain superfamily/Winged helix DNA-binding domain"/>
    <property type="match status" value="1"/>
</dbReference>
<dbReference type="eggNOG" id="COG2909">
    <property type="taxonomic scope" value="Bacteria"/>
</dbReference>
<dbReference type="STRING" id="649638.Trad_1256"/>
<dbReference type="KEGG" id="tra:Trad_1256"/>
<feature type="coiled-coil region" evidence="2">
    <location>
        <begin position="679"/>
        <end position="706"/>
    </location>
</feature>
<keyword evidence="2" id="KW-0175">Coiled coil</keyword>